<proteinExistence type="inferred from homology"/>
<dbReference type="InterPro" id="IPR005545">
    <property type="entry name" value="YCII"/>
</dbReference>
<sequence>MLYVIYTECVTELLEQGLSTCCNKIDMARLQLLQNQGRLLTAGLTPAVDSCDPSIAGFHGYTIIAEFDDLETAQAWVEHNVATGCIYATVIVKPYKKIF</sequence>
<dbReference type="Proteomes" id="UP000067325">
    <property type="component" value="Chromosome"/>
</dbReference>
<reference evidence="3 4" key="1">
    <citation type="journal article" date="2014" name="MBio">
        <title>Differential genome evolution between companion symbionts in an insect-bacterial symbiosis.</title>
        <authorList>
            <person name="Bennett G.M."/>
            <person name="McCutcheon J.P."/>
            <person name="MacDonald B.R."/>
            <person name="Romanovicz D."/>
            <person name="Moran N.A."/>
        </authorList>
    </citation>
    <scope>NUCLEOTIDE SEQUENCE [LARGE SCALE GENOMIC DNA]</scope>
    <source>
        <strain evidence="3 4">BGSS</strain>
    </source>
</reference>
<dbReference type="KEGG" id="bcib:IM45_698"/>
<evidence type="ECO:0000313" key="3">
    <source>
        <dbReference type="EMBL" id="AIN47223.1"/>
    </source>
</evidence>
<comment type="similarity">
    <text evidence="1">Belongs to the YciI family.</text>
</comment>
<evidence type="ECO:0000313" key="4">
    <source>
        <dbReference type="Proteomes" id="UP000067325"/>
    </source>
</evidence>
<dbReference type="InterPro" id="IPR011008">
    <property type="entry name" value="Dimeric_a/b-barrel"/>
</dbReference>
<dbReference type="Gene3D" id="3.30.70.1060">
    <property type="entry name" value="Dimeric alpha+beta barrel"/>
    <property type="match status" value="1"/>
</dbReference>
<name>A0A088NAS4_9GAMM</name>
<dbReference type="Pfam" id="PF03795">
    <property type="entry name" value="YCII"/>
    <property type="match status" value="1"/>
</dbReference>
<protein>
    <submittedName>
        <fullName evidence="3">YciL protein</fullName>
    </submittedName>
</protein>
<dbReference type="RefSeq" id="WP_038498490.1">
    <property type="nucleotide sequence ID" value="NZ_CP008985.1"/>
</dbReference>
<gene>
    <name evidence="3" type="ORF">IM45_698</name>
</gene>
<feature type="domain" description="YCII-related" evidence="2">
    <location>
        <begin position="1"/>
        <end position="94"/>
    </location>
</feature>
<dbReference type="AlphaFoldDB" id="A0A088NAS4"/>
<organism evidence="3 4">
    <name type="scientific">Candidatus Palibaumannia cicadellinicola</name>
    <dbReference type="NCBI Taxonomy" id="186490"/>
    <lineage>
        <taxon>Bacteria</taxon>
        <taxon>Pseudomonadati</taxon>
        <taxon>Pseudomonadota</taxon>
        <taxon>Gammaproteobacteria</taxon>
        <taxon>Candidatus Palibaumannia</taxon>
    </lineage>
</organism>
<dbReference type="SUPFAM" id="SSF54909">
    <property type="entry name" value="Dimeric alpha+beta barrel"/>
    <property type="match status" value="1"/>
</dbReference>
<accession>A0A088NAS4</accession>
<evidence type="ECO:0000259" key="2">
    <source>
        <dbReference type="Pfam" id="PF03795"/>
    </source>
</evidence>
<dbReference type="eggNOG" id="COG2350">
    <property type="taxonomic scope" value="Bacteria"/>
</dbReference>
<dbReference type="EMBL" id="CP008985">
    <property type="protein sequence ID" value="AIN47223.1"/>
    <property type="molecule type" value="Genomic_DNA"/>
</dbReference>
<evidence type="ECO:0000256" key="1">
    <source>
        <dbReference type="ARBA" id="ARBA00007689"/>
    </source>
</evidence>